<keyword evidence="3" id="KW-1185">Reference proteome</keyword>
<reference evidence="2 3" key="1">
    <citation type="submission" date="2019-10" db="EMBL/GenBank/DDBJ databases">
        <title>Actinomadura rubteroloni sp. nov. and Actinomadura macrotermitis sp. nov., isolated from the gut of fungus growing-termite Macrotermes natalensis.</title>
        <authorList>
            <person name="Benndorf R."/>
            <person name="Martin K."/>
            <person name="Kuefner M."/>
            <person name="De Beer W."/>
            <person name="Kaster A.-K."/>
            <person name="Vollmers J."/>
            <person name="Poulsen M."/>
            <person name="Beemelmanns C."/>
        </authorList>
    </citation>
    <scope>NUCLEOTIDE SEQUENCE [LARGE SCALE GENOMIC DNA]</scope>
    <source>
        <strain evidence="2 3">RB68</strain>
    </source>
</reference>
<dbReference type="EMBL" id="WEGH01000005">
    <property type="protein sequence ID" value="MQY08473.1"/>
    <property type="molecule type" value="Genomic_DNA"/>
</dbReference>
<protein>
    <recommendedName>
        <fullName evidence="1">Enoyl reductase (ER) domain-containing protein</fullName>
    </recommendedName>
</protein>
<dbReference type="PANTHER" id="PTHR43677:SF4">
    <property type="entry name" value="QUINONE OXIDOREDUCTASE-LIKE PROTEIN 2"/>
    <property type="match status" value="1"/>
</dbReference>
<dbReference type="RefSeq" id="WP_328595076.1">
    <property type="nucleotide sequence ID" value="NZ_WEGH01000005.1"/>
</dbReference>
<dbReference type="Pfam" id="PF13602">
    <property type="entry name" value="ADH_zinc_N_2"/>
    <property type="match status" value="1"/>
</dbReference>
<evidence type="ECO:0000313" key="2">
    <source>
        <dbReference type="EMBL" id="MQY08473.1"/>
    </source>
</evidence>
<dbReference type="PANTHER" id="PTHR43677">
    <property type="entry name" value="SHORT-CHAIN DEHYDROGENASE/REDUCTASE"/>
    <property type="match status" value="1"/>
</dbReference>
<dbReference type="AlphaFoldDB" id="A0A7K0C4V5"/>
<evidence type="ECO:0000313" key="3">
    <source>
        <dbReference type="Proteomes" id="UP000487268"/>
    </source>
</evidence>
<dbReference type="InterPro" id="IPR013154">
    <property type="entry name" value="ADH-like_N"/>
</dbReference>
<organism evidence="2 3">
    <name type="scientific">Actinomadura macrotermitis</name>
    <dbReference type="NCBI Taxonomy" id="2585200"/>
    <lineage>
        <taxon>Bacteria</taxon>
        <taxon>Bacillati</taxon>
        <taxon>Actinomycetota</taxon>
        <taxon>Actinomycetes</taxon>
        <taxon>Streptosporangiales</taxon>
        <taxon>Thermomonosporaceae</taxon>
        <taxon>Actinomadura</taxon>
    </lineage>
</organism>
<sequence length="304" mass="30360">MHVLAIVEGMSLQPIALPDPLPHQALVEVRHTSVNHGDLRAGVRPPGTVLGCDAAGVVVRAAADGSGPPAGTRVLAFAPGAWAQRIAVATTDLAELPDGVDPAEAAALPLAGVTALRTLRAGGPLLGRRVLVTGATGGVGRLAVQLARRAGAHVIASVRDPGRGALLGADEVVTGPAGVDRPVDLVLDTVGGPQLTAAWDLLAPGGSLQSIGWVSGEPAVLAPYATFALGAARTLSSFGDADRTGPDLAFLAGLLAAGELDPGIGWRGPWERVAEARGPGKAVMDIAPFGDIRGEDMTGGAGAP</sequence>
<dbReference type="Gene3D" id="3.90.180.10">
    <property type="entry name" value="Medium-chain alcohol dehydrogenases, catalytic domain"/>
    <property type="match status" value="1"/>
</dbReference>
<dbReference type="Proteomes" id="UP000487268">
    <property type="component" value="Unassembled WGS sequence"/>
</dbReference>
<feature type="domain" description="Enoyl reductase (ER)" evidence="1">
    <location>
        <begin position="5"/>
        <end position="284"/>
    </location>
</feature>
<dbReference type="SMART" id="SM00829">
    <property type="entry name" value="PKS_ER"/>
    <property type="match status" value="1"/>
</dbReference>
<evidence type="ECO:0000259" key="1">
    <source>
        <dbReference type="SMART" id="SM00829"/>
    </source>
</evidence>
<dbReference type="InterPro" id="IPR036291">
    <property type="entry name" value="NAD(P)-bd_dom_sf"/>
</dbReference>
<name>A0A7K0C4V5_9ACTN</name>
<dbReference type="SUPFAM" id="SSF51735">
    <property type="entry name" value="NAD(P)-binding Rossmann-fold domains"/>
    <property type="match status" value="1"/>
</dbReference>
<dbReference type="InterPro" id="IPR020843">
    <property type="entry name" value="ER"/>
</dbReference>
<dbReference type="Gene3D" id="3.40.50.720">
    <property type="entry name" value="NAD(P)-binding Rossmann-like Domain"/>
    <property type="match status" value="1"/>
</dbReference>
<dbReference type="GO" id="GO:0016491">
    <property type="term" value="F:oxidoreductase activity"/>
    <property type="evidence" value="ECO:0007669"/>
    <property type="project" value="InterPro"/>
</dbReference>
<proteinExistence type="predicted"/>
<gene>
    <name evidence="2" type="ORF">ACRB68_65820</name>
</gene>
<dbReference type="Pfam" id="PF08240">
    <property type="entry name" value="ADH_N"/>
    <property type="match status" value="1"/>
</dbReference>
<accession>A0A7K0C4V5</accession>
<comment type="caution">
    <text evidence="2">The sequence shown here is derived from an EMBL/GenBank/DDBJ whole genome shotgun (WGS) entry which is preliminary data.</text>
</comment>
<dbReference type="InterPro" id="IPR011032">
    <property type="entry name" value="GroES-like_sf"/>
</dbReference>
<dbReference type="InterPro" id="IPR051397">
    <property type="entry name" value="Zn-ADH-like_protein"/>
</dbReference>
<dbReference type="SUPFAM" id="SSF50129">
    <property type="entry name" value="GroES-like"/>
    <property type="match status" value="1"/>
</dbReference>